<dbReference type="WBParaSite" id="Bm1115.1">
    <property type="protein sequence ID" value="Bm1115.1"/>
    <property type="gene ID" value="WBGene00221376"/>
</dbReference>
<dbReference type="OMA" id="CANVKQQ"/>
<keyword evidence="3" id="KW-1185">Reference proteome</keyword>
<dbReference type="EMBL" id="LN856028">
    <property type="protein sequence ID" value="CDP91253.1"/>
    <property type="molecule type" value="Genomic_DNA"/>
</dbReference>
<proteinExistence type="predicted"/>
<gene>
    <name evidence="1 4 5" type="ORF">Bm1115</name>
    <name evidence="2" type="ORF">BM_BM1115</name>
    <name evidence="1" type="ORF">BM_Bm1115</name>
</gene>
<dbReference type="KEGG" id="bmy:BM_BM1115"/>
<evidence type="ECO:0000313" key="5">
    <source>
        <dbReference type="WormBase" id="Bm1115"/>
    </source>
</evidence>
<accession>A0A4E9F007</accession>
<dbReference type="GeneID" id="66057558"/>
<dbReference type="EMBL" id="CAAKNF010000196">
    <property type="protein sequence ID" value="VIO89326.1"/>
    <property type="molecule type" value="Genomic_DNA"/>
</dbReference>
<name>A0A0K0IQS9_BRUMA</name>
<dbReference type="AlphaFoldDB" id="A0A0K0IQS9"/>
<dbReference type="CTD" id="66057558"/>
<accession>A0A0K0IQS9</accession>
<reference evidence="2" key="3">
    <citation type="submission" date="2019-04" db="EMBL/GenBank/DDBJ databases">
        <authorList>
            <person name="Howe K."/>
            <person name="Paulini M."/>
            <person name="Williams G."/>
        </authorList>
    </citation>
    <scope>NUCLEOTIDE SEQUENCE [LARGE SCALE GENOMIC DNA]</scope>
    <source>
        <strain evidence="2">FR3</strain>
    </source>
</reference>
<organism evidence="1">
    <name type="scientific">Brugia malayi</name>
    <name type="common">Filarial nematode worm</name>
    <dbReference type="NCBI Taxonomy" id="6279"/>
    <lineage>
        <taxon>Eukaryota</taxon>
        <taxon>Metazoa</taxon>
        <taxon>Ecdysozoa</taxon>
        <taxon>Nematoda</taxon>
        <taxon>Chromadorea</taxon>
        <taxon>Rhabditida</taxon>
        <taxon>Spirurina</taxon>
        <taxon>Spiruromorpha</taxon>
        <taxon>Filarioidea</taxon>
        <taxon>Onchocercidae</taxon>
        <taxon>Brugia</taxon>
    </lineage>
</organism>
<dbReference type="OrthoDB" id="5814469at2759"/>
<dbReference type="WormBase" id="Bm1115">
    <property type="protein sequence ID" value="BM27196"/>
    <property type="gene ID" value="WBGene00221376"/>
</dbReference>
<evidence type="ECO:0000313" key="3">
    <source>
        <dbReference type="Proteomes" id="UP000006672"/>
    </source>
</evidence>
<reference evidence="1" key="2">
    <citation type="submission" date="2012-12" db="EMBL/GenBank/DDBJ databases">
        <authorList>
            <person name="Gao Y.W."/>
            <person name="Fan S.T."/>
            <person name="Sun H.T."/>
            <person name="Wang Z."/>
            <person name="Gao X.L."/>
            <person name="Li Y.G."/>
            <person name="Wang T.C."/>
            <person name="Zhang K."/>
            <person name="Xu W.W."/>
            <person name="Yu Z.J."/>
            <person name="Xia X.Z."/>
        </authorList>
    </citation>
    <scope>NUCLEOTIDE SEQUENCE</scope>
    <source>
        <strain evidence="1">FR3</strain>
    </source>
</reference>
<evidence type="ECO:0000313" key="4">
    <source>
        <dbReference type="WBParaSite" id="Bm1115.1"/>
    </source>
</evidence>
<reference evidence="4" key="4">
    <citation type="submission" date="2019-12" db="UniProtKB">
        <authorList>
            <consortium name="WormBaseParasite"/>
        </authorList>
    </citation>
    <scope>IDENTIFICATION</scope>
</reference>
<evidence type="ECO:0000313" key="2">
    <source>
        <dbReference type="EMBL" id="VIO89326.1"/>
    </source>
</evidence>
<reference evidence="1 3" key="1">
    <citation type="journal article" date="2007" name="Science">
        <title>Draft genome of the filarial nematode parasite Brugia malayi.</title>
        <authorList>
            <person name="Ghedin E."/>
            <person name="Wang S."/>
            <person name="Spiro D."/>
            <person name="Caler E."/>
            <person name="Zhao Q."/>
            <person name="Crabtree J."/>
            <person name="Allen J.E."/>
            <person name="Delcher A.L."/>
            <person name="Guiliano D.B."/>
            <person name="Miranda-Saavedra D."/>
            <person name="Angiuoli S.V."/>
            <person name="Creasy T."/>
            <person name="Amedeo P."/>
            <person name="Haas B."/>
            <person name="El-Sayed N.M."/>
            <person name="Wortman J.R."/>
            <person name="Feldblyum T."/>
            <person name="Tallon L."/>
            <person name="Schatz M."/>
            <person name="Shumway M."/>
            <person name="Koo H."/>
            <person name="Salzberg S.L."/>
            <person name="Schobel S."/>
            <person name="Pertea M."/>
            <person name="Pop M."/>
            <person name="White O."/>
            <person name="Barton G.J."/>
            <person name="Carlow C.K."/>
            <person name="Crawford M.J."/>
            <person name="Daub J."/>
            <person name="Dimmic M.W."/>
            <person name="Estes C.F."/>
            <person name="Foster J.M."/>
            <person name="Ganatra M."/>
            <person name="Gregory W.F."/>
            <person name="Johnson N.M."/>
            <person name="Jin J."/>
            <person name="Komuniecki R."/>
            <person name="Korf I."/>
            <person name="Kumar S."/>
            <person name="Laney S."/>
            <person name="Li B.W."/>
            <person name="Li W."/>
            <person name="Lindblom T.H."/>
            <person name="Lustigman S."/>
            <person name="Ma D."/>
            <person name="Maina C.V."/>
            <person name="Martin D.M."/>
            <person name="McCarter J.P."/>
            <person name="McReynolds L."/>
            <person name="Mitreva M."/>
            <person name="Nutman T.B."/>
            <person name="Parkinson J."/>
            <person name="Peregrin-Alvarez J.M."/>
            <person name="Poole C."/>
            <person name="Ren Q."/>
            <person name="Saunders L."/>
            <person name="Sluder A.E."/>
            <person name="Smith K."/>
            <person name="Stanke M."/>
            <person name="Unnasch T.R."/>
            <person name="Ware J."/>
            <person name="Wei A.D."/>
            <person name="Weil G."/>
            <person name="Williams D.J."/>
            <person name="Zhang Y."/>
            <person name="Williams S.A."/>
            <person name="Fraser-Liggett C."/>
            <person name="Slatko B."/>
            <person name="Blaxter M.L."/>
            <person name="Scott A.L."/>
        </authorList>
    </citation>
    <scope>NUCLEOTIDE SEQUENCE</scope>
    <source>
        <strain evidence="1 3">FR3</strain>
    </source>
</reference>
<evidence type="ECO:0000313" key="1">
    <source>
        <dbReference type="EMBL" id="CDP91253.1"/>
    </source>
</evidence>
<dbReference type="Proteomes" id="UP000006672">
    <property type="component" value="Unassembled WGS sequence"/>
</dbReference>
<dbReference type="RefSeq" id="XP_042931453.1">
    <property type="nucleotide sequence ID" value="XM_043075519.1"/>
</dbReference>
<sequence>MFSKMNQNLQLLKCPVVPSESSYEIISEGPISIWYYGKREKKTDYYAFQVIREVVPMLFITFNHQTSIIAQSSLPIYIPININIIIDGKKVQLYVGEGCQITNKENQKRYLTISNAEFEIPKSRIIVLHCANVKQQFRDVIQVIITDGMIAYCGGKNHIRLNASDTKIIVLKQ</sequence>
<protein>
    <submittedName>
        <fullName evidence="1 4">Bm1115</fullName>
    </submittedName>
</protein>